<reference evidence="2 3" key="1">
    <citation type="journal article" date="2021" name="Hortic Res">
        <title>Chromosome-scale assembly of the Dendrobium chrysotoxum genome enhances the understanding of orchid evolution.</title>
        <authorList>
            <person name="Zhang Y."/>
            <person name="Zhang G.Q."/>
            <person name="Zhang D."/>
            <person name="Liu X.D."/>
            <person name="Xu X.Y."/>
            <person name="Sun W.H."/>
            <person name="Yu X."/>
            <person name="Zhu X."/>
            <person name="Wang Z.W."/>
            <person name="Zhao X."/>
            <person name="Zhong W.Y."/>
            <person name="Chen H."/>
            <person name="Yin W.L."/>
            <person name="Huang T."/>
            <person name="Niu S.C."/>
            <person name="Liu Z.J."/>
        </authorList>
    </citation>
    <scope>NUCLEOTIDE SEQUENCE [LARGE SCALE GENOMIC DNA]</scope>
    <source>
        <strain evidence="2">Lindl</strain>
    </source>
</reference>
<name>A0AAV7G5R4_DENCH</name>
<dbReference type="EMBL" id="JAGFBR010000018">
    <property type="protein sequence ID" value="KAH0451058.1"/>
    <property type="molecule type" value="Genomic_DNA"/>
</dbReference>
<gene>
    <name evidence="2" type="ORF">IEQ34_021750</name>
</gene>
<evidence type="ECO:0000313" key="3">
    <source>
        <dbReference type="Proteomes" id="UP000775213"/>
    </source>
</evidence>
<accession>A0AAV7G5R4</accession>
<evidence type="ECO:0000313" key="2">
    <source>
        <dbReference type="EMBL" id="KAH0451058.1"/>
    </source>
</evidence>
<keyword evidence="3" id="KW-1185">Reference proteome</keyword>
<comment type="caution">
    <text evidence="2">The sequence shown here is derived from an EMBL/GenBank/DDBJ whole genome shotgun (WGS) entry which is preliminary data.</text>
</comment>
<dbReference type="Proteomes" id="UP000775213">
    <property type="component" value="Unassembled WGS sequence"/>
</dbReference>
<protein>
    <submittedName>
        <fullName evidence="2">Uncharacterized protein</fullName>
    </submittedName>
</protein>
<evidence type="ECO:0000256" key="1">
    <source>
        <dbReference type="SAM" id="MobiDB-lite"/>
    </source>
</evidence>
<dbReference type="AlphaFoldDB" id="A0AAV7G5R4"/>
<feature type="compositionally biased region" description="Basic and acidic residues" evidence="1">
    <location>
        <begin position="134"/>
        <end position="146"/>
    </location>
</feature>
<sequence>MGDTQSKPAGSKKEDGDKYLQTFHKLNPPPFKETDDGLDNGERNFKVKLMQRSLEKRRDVYEIKFITLARYAPHLIPTTKEKCYRFLQGLNRDLRHPLLVEQVRLIEINLEVLAFMYDVGSKYNVSRNKTINESSRDRDNVSDKKSRYSNSRESGSKACIDSYRYNEYIHYGRIY</sequence>
<proteinExistence type="predicted"/>
<organism evidence="2 3">
    <name type="scientific">Dendrobium chrysotoxum</name>
    <name type="common">Orchid</name>
    <dbReference type="NCBI Taxonomy" id="161865"/>
    <lineage>
        <taxon>Eukaryota</taxon>
        <taxon>Viridiplantae</taxon>
        <taxon>Streptophyta</taxon>
        <taxon>Embryophyta</taxon>
        <taxon>Tracheophyta</taxon>
        <taxon>Spermatophyta</taxon>
        <taxon>Magnoliopsida</taxon>
        <taxon>Liliopsida</taxon>
        <taxon>Asparagales</taxon>
        <taxon>Orchidaceae</taxon>
        <taxon>Epidendroideae</taxon>
        <taxon>Malaxideae</taxon>
        <taxon>Dendrobiinae</taxon>
        <taxon>Dendrobium</taxon>
    </lineage>
</organism>
<feature type="region of interest" description="Disordered" evidence="1">
    <location>
        <begin position="130"/>
        <end position="154"/>
    </location>
</feature>